<dbReference type="Proteomes" id="UP001292094">
    <property type="component" value="Unassembled WGS sequence"/>
</dbReference>
<protein>
    <submittedName>
        <fullName evidence="1">Uncharacterized protein</fullName>
    </submittedName>
</protein>
<comment type="caution">
    <text evidence="1">The sequence shown here is derived from an EMBL/GenBank/DDBJ whole genome shotgun (WGS) entry which is preliminary data.</text>
</comment>
<evidence type="ECO:0000313" key="2">
    <source>
        <dbReference type="Proteomes" id="UP001292094"/>
    </source>
</evidence>
<dbReference type="AlphaFoldDB" id="A0AAE1UE65"/>
<accession>A0AAE1UE65</accession>
<reference evidence="1" key="1">
    <citation type="submission" date="2023-11" db="EMBL/GenBank/DDBJ databases">
        <title>Genome assemblies of two species of porcelain crab, Petrolisthes cinctipes and Petrolisthes manimaculis (Anomura: Porcellanidae).</title>
        <authorList>
            <person name="Angst P."/>
        </authorList>
    </citation>
    <scope>NUCLEOTIDE SEQUENCE</scope>
    <source>
        <strain evidence="1">PB745_02</strain>
        <tissue evidence="1">Gill</tissue>
    </source>
</reference>
<dbReference type="EMBL" id="JAWZYT010000944">
    <property type="protein sequence ID" value="KAK4317151.1"/>
    <property type="molecule type" value="Genomic_DNA"/>
</dbReference>
<organism evidence="1 2">
    <name type="scientific">Petrolisthes manimaculis</name>
    <dbReference type="NCBI Taxonomy" id="1843537"/>
    <lineage>
        <taxon>Eukaryota</taxon>
        <taxon>Metazoa</taxon>
        <taxon>Ecdysozoa</taxon>
        <taxon>Arthropoda</taxon>
        <taxon>Crustacea</taxon>
        <taxon>Multicrustacea</taxon>
        <taxon>Malacostraca</taxon>
        <taxon>Eumalacostraca</taxon>
        <taxon>Eucarida</taxon>
        <taxon>Decapoda</taxon>
        <taxon>Pleocyemata</taxon>
        <taxon>Anomura</taxon>
        <taxon>Galatheoidea</taxon>
        <taxon>Porcellanidae</taxon>
        <taxon>Petrolisthes</taxon>
    </lineage>
</organism>
<proteinExistence type="predicted"/>
<evidence type="ECO:0000313" key="1">
    <source>
        <dbReference type="EMBL" id="KAK4317151.1"/>
    </source>
</evidence>
<name>A0AAE1UE65_9EUCA</name>
<sequence>MDFPIDTTMIHEVDAGWGSVSVACPSGMVLVGFRASSWEEPDQGTAKGLCSAVTGMTVTSDCQEDLDAVETSGQYSSNQFGTGG</sequence>
<keyword evidence="2" id="KW-1185">Reference proteome</keyword>
<gene>
    <name evidence="1" type="ORF">Pmani_011734</name>
</gene>